<feature type="domain" description="Rhodanese" evidence="2">
    <location>
        <begin position="11"/>
        <end position="101"/>
    </location>
</feature>
<dbReference type="InterPro" id="IPR036873">
    <property type="entry name" value="Rhodanese-like_dom_sf"/>
</dbReference>
<gene>
    <name evidence="3" type="ORF">H9862_04785</name>
</gene>
<dbReference type="Gene3D" id="3.40.250.10">
    <property type="entry name" value="Rhodanese-like domain"/>
    <property type="match status" value="1"/>
</dbReference>
<dbReference type="PANTHER" id="PTHR44086:SF13">
    <property type="entry name" value="THIOSULFATE SULFURTRANSFERASE PSPE"/>
    <property type="match status" value="1"/>
</dbReference>
<proteinExistence type="predicted"/>
<dbReference type="EMBL" id="DXFQ01000083">
    <property type="protein sequence ID" value="HIX19905.1"/>
    <property type="molecule type" value="Genomic_DNA"/>
</dbReference>
<organism evidence="3 4">
    <name type="scientific">Candidatus Akkermansia intestinigallinarum</name>
    <dbReference type="NCBI Taxonomy" id="2838431"/>
    <lineage>
        <taxon>Bacteria</taxon>
        <taxon>Pseudomonadati</taxon>
        <taxon>Verrucomicrobiota</taxon>
        <taxon>Verrucomicrobiia</taxon>
        <taxon>Verrucomicrobiales</taxon>
        <taxon>Akkermansiaceae</taxon>
        <taxon>Akkermansia</taxon>
    </lineage>
</organism>
<dbReference type="GO" id="GO:0004792">
    <property type="term" value="F:thiosulfate-cyanide sulfurtransferase activity"/>
    <property type="evidence" value="ECO:0007669"/>
    <property type="project" value="TreeGrafter"/>
</dbReference>
<accession>A0A9D1VB93</accession>
<dbReference type="PROSITE" id="PS50206">
    <property type="entry name" value="RHODANESE_3"/>
    <property type="match status" value="1"/>
</dbReference>
<feature type="transmembrane region" description="Helical" evidence="1">
    <location>
        <begin position="140"/>
        <end position="162"/>
    </location>
</feature>
<protein>
    <submittedName>
        <fullName evidence="3">Rhodanese-like domain-containing protein</fullName>
    </submittedName>
</protein>
<comment type="caution">
    <text evidence="3">The sequence shown here is derived from an EMBL/GenBank/DDBJ whole genome shotgun (WGS) entry which is preliminary data.</text>
</comment>
<dbReference type="CDD" id="cd00158">
    <property type="entry name" value="RHOD"/>
    <property type="match status" value="1"/>
</dbReference>
<feature type="transmembrane region" description="Helical" evidence="1">
    <location>
        <begin position="115"/>
        <end position="134"/>
    </location>
</feature>
<sequence length="169" mass="18473">MNTTELEKLIRDGQAELLDVRTAMEFRSGHIRGAVHLPVDELEKREHFEVPAEGRTLCLICQSGKRAERARRHLEECCGVKACVLEQGMNAWQDAGLPVVREAGAALPLIRQVQIIIGLVNLLTLSLGVWVHPLWLSVPALTSCGLLAAGLTGTCGLALLLARLPWNRA</sequence>
<evidence type="ECO:0000313" key="4">
    <source>
        <dbReference type="Proteomes" id="UP000823964"/>
    </source>
</evidence>
<keyword evidence="1" id="KW-0812">Transmembrane</keyword>
<dbReference type="AlphaFoldDB" id="A0A9D1VB93"/>
<dbReference type="Proteomes" id="UP000823964">
    <property type="component" value="Unassembled WGS sequence"/>
</dbReference>
<dbReference type="SUPFAM" id="SSF52821">
    <property type="entry name" value="Rhodanese/Cell cycle control phosphatase"/>
    <property type="match status" value="1"/>
</dbReference>
<reference evidence="3" key="1">
    <citation type="journal article" date="2021" name="PeerJ">
        <title>Extensive microbial diversity within the chicken gut microbiome revealed by metagenomics and culture.</title>
        <authorList>
            <person name="Gilroy R."/>
            <person name="Ravi A."/>
            <person name="Getino M."/>
            <person name="Pursley I."/>
            <person name="Horton D.L."/>
            <person name="Alikhan N.F."/>
            <person name="Baker D."/>
            <person name="Gharbi K."/>
            <person name="Hall N."/>
            <person name="Watson M."/>
            <person name="Adriaenssens E.M."/>
            <person name="Foster-Nyarko E."/>
            <person name="Jarju S."/>
            <person name="Secka A."/>
            <person name="Antonio M."/>
            <person name="Oren A."/>
            <person name="Chaudhuri R.R."/>
            <person name="La Ragione R."/>
            <person name="Hildebrand F."/>
            <person name="Pallen M.J."/>
        </authorList>
    </citation>
    <scope>NUCLEOTIDE SEQUENCE</scope>
    <source>
        <strain evidence="3">14975</strain>
    </source>
</reference>
<evidence type="ECO:0000256" key="1">
    <source>
        <dbReference type="SAM" id="Phobius"/>
    </source>
</evidence>
<reference evidence="3" key="2">
    <citation type="submission" date="2021-04" db="EMBL/GenBank/DDBJ databases">
        <authorList>
            <person name="Gilroy R."/>
        </authorList>
    </citation>
    <scope>NUCLEOTIDE SEQUENCE</scope>
    <source>
        <strain evidence="3">14975</strain>
    </source>
</reference>
<dbReference type="PANTHER" id="PTHR44086">
    <property type="entry name" value="THIOSULFATE SULFURTRANSFERASE RDL2, MITOCHONDRIAL-RELATED"/>
    <property type="match status" value="1"/>
</dbReference>
<keyword evidence="1" id="KW-0472">Membrane</keyword>
<evidence type="ECO:0000313" key="3">
    <source>
        <dbReference type="EMBL" id="HIX19905.1"/>
    </source>
</evidence>
<dbReference type="InterPro" id="IPR001763">
    <property type="entry name" value="Rhodanese-like_dom"/>
</dbReference>
<keyword evidence="1" id="KW-1133">Transmembrane helix</keyword>
<evidence type="ECO:0000259" key="2">
    <source>
        <dbReference type="PROSITE" id="PS50206"/>
    </source>
</evidence>
<dbReference type="Pfam" id="PF00581">
    <property type="entry name" value="Rhodanese"/>
    <property type="match status" value="1"/>
</dbReference>
<name>A0A9D1VB93_9BACT</name>
<dbReference type="SMART" id="SM00450">
    <property type="entry name" value="RHOD"/>
    <property type="match status" value="1"/>
</dbReference>
<dbReference type="Gene3D" id="6.10.140.1340">
    <property type="match status" value="1"/>
</dbReference>